<dbReference type="PANTHER" id="PTHR11699">
    <property type="entry name" value="ALDEHYDE DEHYDROGENASE-RELATED"/>
    <property type="match status" value="1"/>
</dbReference>
<dbReference type="EMBL" id="DMAN01000359">
    <property type="protein sequence ID" value="HAE28648.1"/>
    <property type="molecule type" value="Genomic_DNA"/>
</dbReference>
<feature type="domain" description="Aldehyde dehydrogenase" evidence="2">
    <location>
        <begin position="48"/>
        <end position="121"/>
    </location>
</feature>
<proteinExistence type="predicted"/>
<protein>
    <recommendedName>
        <fullName evidence="2">Aldehyde dehydrogenase domain-containing protein</fullName>
    </recommendedName>
</protein>
<evidence type="ECO:0000313" key="3">
    <source>
        <dbReference type="EMBL" id="HAE28648.1"/>
    </source>
</evidence>
<accession>A0A3B9H1X1</accession>
<dbReference type="SUPFAM" id="SSF53720">
    <property type="entry name" value="ALDH-like"/>
    <property type="match status" value="1"/>
</dbReference>
<dbReference type="InterPro" id="IPR016162">
    <property type="entry name" value="Ald_DH_N"/>
</dbReference>
<evidence type="ECO:0000256" key="1">
    <source>
        <dbReference type="ARBA" id="ARBA00023002"/>
    </source>
</evidence>
<dbReference type="AlphaFoldDB" id="A0A3B9H1X1"/>
<keyword evidence="1" id="KW-0560">Oxidoreductase</keyword>
<comment type="caution">
    <text evidence="3">The sequence shown here is derived from an EMBL/GenBank/DDBJ whole genome shotgun (WGS) entry which is preliminary data.</text>
</comment>
<reference evidence="3 4" key="1">
    <citation type="journal article" date="2018" name="Nat. Biotechnol.">
        <title>A standardized bacterial taxonomy based on genome phylogeny substantially revises the tree of life.</title>
        <authorList>
            <person name="Parks D.H."/>
            <person name="Chuvochina M."/>
            <person name="Waite D.W."/>
            <person name="Rinke C."/>
            <person name="Skarshewski A."/>
            <person name="Chaumeil P.A."/>
            <person name="Hugenholtz P."/>
        </authorList>
    </citation>
    <scope>NUCLEOTIDE SEQUENCE [LARGE SCALE GENOMIC DNA]</scope>
    <source>
        <strain evidence="3">UBA8733</strain>
    </source>
</reference>
<sequence>MIDKCNCTCSYLSELSHSLPRARKKDDDVKYAIDLFVDGKRLAGDGDTEFTSVNPATGEAIGQFREASASQIELAIDSATAAQKEWAAFPAEERGRILRKAADLLRARNDELSRIEVDDTG</sequence>
<evidence type="ECO:0000259" key="2">
    <source>
        <dbReference type="Pfam" id="PF00171"/>
    </source>
</evidence>
<dbReference type="GO" id="GO:0016491">
    <property type="term" value="F:oxidoreductase activity"/>
    <property type="evidence" value="ECO:0007669"/>
    <property type="project" value="UniProtKB-KW"/>
</dbReference>
<feature type="non-terminal residue" evidence="3">
    <location>
        <position position="121"/>
    </location>
</feature>
<dbReference type="InterPro" id="IPR016161">
    <property type="entry name" value="Ald_DH/histidinol_DH"/>
</dbReference>
<organism evidence="3 4">
    <name type="scientific">Hyphomonas adhaerens</name>
    <dbReference type="NCBI Taxonomy" id="81029"/>
    <lineage>
        <taxon>Bacteria</taxon>
        <taxon>Pseudomonadati</taxon>
        <taxon>Pseudomonadota</taxon>
        <taxon>Alphaproteobacteria</taxon>
        <taxon>Hyphomonadales</taxon>
        <taxon>Hyphomonadaceae</taxon>
        <taxon>Hyphomonas</taxon>
    </lineage>
</organism>
<dbReference type="InterPro" id="IPR015590">
    <property type="entry name" value="Aldehyde_DH_dom"/>
</dbReference>
<dbReference type="Pfam" id="PF00171">
    <property type="entry name" value="Aldedh"/>
    <property type="match status" value="1"/>
</dbReference>
<gene>
    <name evidence="3" type="ORF">DCG58_15905</name>
</gene>
<dbReference type="Proteomes" id="UP000259610">
    <property type="component" value="Unassembled WGS sequence"/>
</dbReference>
<evidence type="ECO:0000313" key="4">
    <source>
        <dbReference type="Proteomes" id="UP000259610"/>
    </source>
</evidence>
<name>A0A3B9H1X1_9PROT</name>
<dbReference type="Gene3D" id="3.40.605.10">
    <property type="entry name" value="Aldehyde Dehydrogenase, Chain A, domain 1"/>
    <property type="match status" value="1"/>
</dbReference>